<dbReference type="EMBL" id="DRMS01000454">
    <property type="protein sequence ID" value="HFC93509.1"/>
    <property type="molecule type" value="Genomic_DNA"/>
</dbReference>
<organism evidence="4">
    <name type="scientific">Leucothrix mucor</name>
    <dbReference type="NCBI Taxonomy" id="45248"/>
    <lineage>
        <taxon>Bacteria</taxon>
        <taxon>Pseudomonadati</taxon>
        <taxon>Pseudomonadota</taxon>
        <taxon>Gammaproteobacteria</taxon>
        <taxon>Thiotrichales</taxon>
        <taxon>Thiotrichaceae</taxon>
        <taxon>Leucothrix</taxon>
    </lineage>
</organism>
<comment type="caution">
    <text evidence="4">The sequence shown here is derived from an EMBL/GenBank/DDBJ whole genome shotgun (WGS) entry which is preliminary data.</text>
</comment>
<evidence type="ECO:0000259" key="2">
    <source>
        <dbReference type="Pfam" id="PF18991"/>
    </source>
</evidence>
<accession>A0A7V2T1P4</accession>
<proteinExistence type="predicted"/>
<dbReference type="AlphaFoldDB" id="A0A7V2T1P4"/>
<dbReference type="Pfam" id="PF24879">
    <property type="entry name" value="DUF7737"/>
    <property type="match status" value="1"/>
</dbReference>
<dbReference type="InterPro" id="IPR043782">
    <property type="entry name" value="DUF5724"/>
</dbReference>
<evidence type="ECO:0000259" key="1">
    <source>
        <dbReference type="Pfam" id="PF13569"/>
    </source>
</evidence>
<gene>
    <name evidence="4" type="ORF">ENJ51_11930</name>
</gene>
<name>A0A7V2T1P4_LEUMU</name>
<reference evidence="4" key="1">
    <citation type="journal article" date="2020" name="mSystems">
        <title>Genome- and Community-Level Interaction Insights into Carbon Utilization and Element Cycling Functions of Hydrothermarchaeota in Hydrothermal Sediment.</title>
        <authorList>
            <person name="Zhou Z."/>
            <person name="Liu Y."/>
            <person name="Xu W."/>
            <person name="Pan J."/>
            <person name="Luo Z.H."/>
            <person name="Li M."/>
        </authorList>
    </citation>
    <scope>NUCLEOTIDE SEQUENCE [LARGE SCALE GENOMIC DNA]</scope>
    <source>
        <strain evidence="4">HyVt-493</strain>
    </source>
</reference>
<evidence type="ECO:0000259" key="3">
    <source>
        <dbReference type="Pfam" id="PF24879"/>
    </source>
</evidence>
<feature type="domain" description="DUF4132" evidence="1">
    <location>
        <begin position="288"/>
        <end position="461"/>
    </location>
</feature>
<dbReference type="Proteomes" id="UP000885750">
    <property type="component" value="Unassembled WGS sequence"/>
</dbReference>
<dbReference type="Pfam" id="PF18991">
    <property type="entry name" value="DUF5724"/>
    <property type="match status" value="1"/>
</dbReference>
<protein>
    <submittedName>
        <fullName evidence="4">DUF4132 domain-containing protein</fullName>
    </submittedName>
</protein>
<evidence type="ECO:0000313" key="4">
    <source>
        <dbReference type="EMBL" id="HFC93509.1"/>
    </source>
</evidence>
<feature type="domain" description="DUF5724" evidence="2">
    <location>
        <begin position="180"/>
        <end position="249"/>
    </location>
</feature>
<feature type="domain" description="DUF7737" evidence="3">
    <location>
        <begin position="556"/>
        <end position="655"/>
    </location>
</feature>
<sequence>MNKEIYDEKRDFLKKRQPDDEKCVASPPLDPWKVLFELRRIGKWNVRLTLSGLKPRLSASLKNKQLKTIPDSFSKMPESQPYTEAVTLLEQAIPYLKKIKPSVKYGNYYDFYNSEEIKEQVVNQQIMTKALQNIPDKILTPYLNALRTNNSDYSEFVMMIEAFKGSNRAKLEKAIVRHGQAALKAYGLLPTQSKKEIAQRYITLKKAWKECSKYGAERQANTRAAVQIGLENLATRAGYYDSVRMEWDLEADISTDAQVFFEVRTIEQWDVNIALDGIKPILKISKKGKALKSIPVGLRKTKEYPQYRAVMDTLKEQARRFRRSLENMMTGKEVIVLKELKKLTKIPAMQCFLVNLLGINENNEIGLIDPNKLVLIDADKHYEIKETIRIVHTHDLFTQAVLSYWQQQIVEQQIVQPFKQVFRELYILTPAEQESATFTNRFSDRSVDGSIAYRLLQSRGWNQGEMVATKSWASHKLEAHWEFPDIQYYMAAHEELSSSKLYFIANGKWGLSNAIPLQEICPILFSETLRDADLVVSVAQPQENNKTGFWSNEIQQHRISVAKHIAKNLGINDLRFEDKYVYVQGKWNEYTIHLGTANTYLGKKHLCIGSDIRSRKKKIYLPFADMDTTISEIIAKILLLKHDDKITDNTILGQIRPHKASMLED</sequence>
<dbReference type="Pfam" id="PF13569">
    <property type="entry name" value="DUF4132"/>
    <property type="match status" value="1"/>
</dbReference>
<dbReference type="InterPro" id="IPR025406">
    <property type="entry name" value="DUF4132"/>
</dbReference>
<dbReference type="InterPro" id="IPR056639">
    <property type="entry name" value="DUF7737"/>
</dbReference>